<reference evidence="6 7" key="1">
    <citation type="submission" date="2014-07" db="EMBL/GenBank/DDBJ databases">
        <authorList>
            <person name="McCorrison J."/>
            <person name="Sanka R."/>
            <person name="Torralba M."/>
            <person name="Gillis M."/>
            <person name="Haft D.H."/>
            <person name="Methe B."/>
            <person name="Sutton G."/>
            <person name="Nelson K.E."/>
        </authorList>
    </citation>
    <scope>NUCLEOTIDE SEQUENCE [LARGE SCALE GENOMIC DNA]</scope>
    <source>
        <strain evidence="6 7">DNF00314</strain>
    </source>
</reference>
<keyword evidence="3" id="KW-0408">Iron</keyword>
<dbReference type="Gene3D" id="3.30.70.20">
    <property type="match status" value="1"/>
</dbReference>
<dbReference type="AlphaFoldDB" id="A0A096AM09"/>
<evidence type="ECO:0000256" key="1">
    <source>
        <dbReference type="ARBA" id="ARBA00022485"/>
    </source>
</evidence>
<dbReference type="PANTHER" id="PTHR43687">
    <property type="entry name" value="ADENYLYLSULFATE REDUCTASE, BETA SUBUNIT"/>
    <property type="match status" value="1"/>
</dbReference>
<dbReference type="PROSITE" id="PS51379">
    <property type="entry name" value="4FE4S_FER_2"/>
    <property type="match status" value="2"/>
</dbReference>
<dbReference type="PROSITE" id="PS00198">
    <property type="entry name" value="4FE4S_FER_1"/>
    <property type="match status" value="2"/>
</dbReference>
<evidence type="ECO:0000256" key="2">
    <source>
        <dbReference type="ARBA" id="ARBA00022723"/>
    </source>
</evidence>
<dbReference type="GO" id="GO:0051539">
    <property type="term" value="F:4 iron, 4 sulfur cluster binding"/>
    <property type="evidence" value="ECO:0007669"/>
    <property type="project" value="UniProtKB-KW"/>
</dbReference>
<keyword evidence="2" id="KW-0479">Metal-binding</keyword>
<feature type="domain" description="4Fe-4S ferredoxin-type" evidence="5">
    <location>
        <begin position="1"/>
        <end position="28"/>
    </location>
</feature>
<dbReference type="RefSeq" id="WP_028257139.1">
    <property type="nucleotide sequence ID" value="NZ_JRNT01000007.1"/>
</dbReference>
<dbReference type="Proteomes" id="UP000029628">
    <property type="component" value="Unassembled WGS sequence"/>
</dbReference>
<dbReference type="InterPro" id="IPR050572">
    <property type="entry name" value="Fe-S_Ferredoxin"/>
</dbReference>
<dbReference type="Pfam" id="PF13237">
    <property type="entry name" value="Fer4_10"/>
    <property type="match status" value="1"/>
</dbReference>
<dbReference type="PANTHER" id="PTHR43687:SF1">
    <property type="entry name" value="FERREDOXIN III"/>
    <property type="match status" value="1"/>
</dbReference>
<gene>
    <name evidence="6" type="ORF">HMPREF0872_03565</name>
</gene>
<dbReference type="InterPro" id="IPR017896">
    <property type="entry name" value="4Fe4S_Fe-S-bd"/>
</dbReference>
<evidence type="ECO:0000256" key="3">
    <source>
        <dbReference type="ARBA" id="ARBA00023004"/>
    </source>
</evidence>
<organism evidence="6 7">
    <name type="scientific">Veillonella montpellierensis DNF00314</name>
    <dbReference type="NCBI Taxonomy" id="1401067"/>
    <lineage>
        <taxon>Bacteria</taxon>
        <taxon>Bacillati</taxon>
        <taxon>Bacillota</taxon>
        <taxon>Negativicutes</taxon>
        <taxon>Veillonellales</taxon>
        <taxon>Veillonellaceae</taxon>
        <taxon>Veillonella</taxon>
    </lineage>
</organism>
<dbReference type="eggNOG" id="COG2221">
    <property type="taxonomic scope" value="Bacteria"/>
</dbReference>
<dbReference type="SUPFAM" id="SSF54862">
    <property type="entry name" value="4Fe-4S ferredoxins"/>
    <property type="match status" value="1"/>
</dbReference>
<dbReference type="EMBL" id="JRNT01000007">
    <property type="protein sequence ID" value="KGF47785.1"/>
    <property type="molecule type" value="Genomic_DNA"/>
</dbReference>
<keyword evidence="1" id="KW-0004">4Fe-4S</keyword>
<protein>
    <submittedName>
        <fullName evidence="6">Ferredoxin</fullName>
    </submittedName>
</protein>
<feature type="domain" description="4Fe-4S ferredoxin-type" evidence="5">
    <location>
        <begin position="29"/>
        <end position="54"/>
    </location>
</feature>
<dbReference type="GO" id="GO:0046872">
    <property type="term" value="F:metal ion binding"/>
    <property type="evidence" value="ECO:0007669"/>
    <property type="project" value="UniProtKB-KW"/>
</dbReference>
<accession>A0A096AM09</accession>
<keyword evidence="4" id="KW-0411">Iron-sulfur</keyword>
<evidence type="ECO:0000259" key="5">
    <source>
        <dbReference type="PROSITE" id="PS51379"/>
    </source>
</evidence>
<evidence type="ECO:0000313" key="6">
    <source>
        <dbReference type="EMBL" id="KGF47785.1"/>
    </source>
</evidence>
<sequence>MRVIADGCIKCGSCASVCPVGAINEGETKYEINDTCIDCGSCESVCPCSVISAE</sequence>
<name>A0A096AM09_9FIRM</name>
<evidence type="ECO:0000313" key="7">
    <source>
        <dbReference type="Proteomes" id="UP000029628"/>
    </source>
</evidence>
<evidence type="ECO:0000256" key="4">
    <source>
        <dbReference type="ARBA" id="ARBA00023014"/>
    </source>
</evidence>
<comment type="caution">
    <text evidence="6">The sequence shown here is derived from an EMBL/GenBank/DDBJ whole genome shotgun (WGS) entry which is preliminary data.</text>
</comment>
<proteinExistence type="predicted"/>
<keyword evidence="7" id="KW-1185">Reference proteome</keyword>
<dbReference type="InterPro" id="IPR017900">
    <property type="entry name" value="4Fe4S_Fe_S_CS"/>
</dbReference>